<organism evidence="1 2">
    <name type="scientific">Formimonas warabiya</name>
    <dbReference type="NCBI Taxonomy" id="1761012"/>
    <lineage>
        <taxon>Bacteria</taxon>
        <taxon>Bacillati</taxon>
        <taxon>Bacillota</taxon>
        <taxon>Clostridia</taxon>
        <taxon>Eubacteriales</taxon>
        <taxon>Peptococcaceae</taxon>
        <taxon>Candidatus Formimonas</taxon>
    </lineage>
</organism>
<dbReference type="OrthoDB" id="47603at2"/>
<dbReference type="Proteomes" id="UP000323521">
    <property type="component" value="Chromosome"/>
</dbReference>
<dbReference type="RefSeq" id="WP_148135160.1">
    <property type="nucleotide sequence ID" value="NZ_CP017634.1"/>
</dbReference>
<keyword evidence="2" id="KW-1185">Reference proteome</keyword>
<dbReference type="InterPro" id="IPR038690">
    <property type="entry name" value="NusG_2_sf"/>
</dbReference>
<evidence type="ECO:0000313" key="1">
    <source>
        <dbReference type="EMBL" id="ATW25896.1"/>
    </source>
</evidence>
<accession>A0A3G1KTX5</accession>
<evidence type="ECO:0000313" key="2">
    <source>
        <dbReference type="Proteomes" id="UP000323521"/>
    </source>
</evidence>
<dbReference type="Pfam" id="PF07009">
    <property type="entry name" value="NusG_II"/>
    <property type="match status" value="1"/>
</dbReference>
<protein>
    <submittedName>
        <fullName evidence="1">Uncharacterized protein</fullName>
    </submittedName>
</protein>
<dbReference type="EMBL" id="CP017634">
    <property type="protein sequence ID" value="ATW25896.1"/>
    <property type="molecule type" value="Genomic_DNA"/>
</dbReference>
<name>A0A3G1KTX5_FORW1</name>
<gene>
    <name evidence="1" type="ORF">DCMF_14945</name>
</gene>
<sequence length="124" mass="13507">MTKRDKGLVGGIALIALLSFLFTSGLFKQDSSGTAVIKVGGKAIEEVNLIKEQGERQFIVQGVIGPTTVKIKDHQISIVTAPCRDKICVHRGWIKNHGEAIVCVPNQVVIEMKGKRANLDDITR</sequence>
<proteinExistence type="predicted"/>
<reference evidence="1 2" key="1">
    <citation type="submission" date="2016-10" db="EMBL/GenBank/DDBJ databases">
        <title>Complete Genome Sequence of Peptococcaceae strain DCMF.</title>
        <authorList>
            <person name="Edwards R.J."/>
            <person name="Holland S.I."/>
            <person name="Deshpande N.P."/>
            <person name="Wong Y.K."/>
            <person name="Ertan H."/>
            <person name="Manefield M."/>
            <person name="Russell T.L."/>
            <person name="Lee M.J."/>
        </authorList>
    </citation>
    <scope>NUCLEOTIDE SEQUENCE [LARGE SCALE GENOMIC DNA]</scope>
    <source>
        <strain evidence="1 2">DCMF</strain>
    </source>
</reference>
<dbReference type="AlphaFoldDB" id="A0A3G1KTX5"/>
<dbReference type="KEGG" id="fwa:DCMF_14945"/>
<dbReference type="Gene3D" id="2.60.320.10">
    <property type="entry name" value="N-utilization substance G protein NusG, insert domain"/>
    <property type="match status" value="1"/>
</dbReference>